<accession>A0ABV3EMM6</accession>
<proteinExistence type="predicted"/>
<dbReference type="EMBL" id="JBEZNA010000015">
    <property type="protein sequence ID" value="MEU9577440.1"/>
    <property type="molecule type" value="Genomic_DNA"/>
</dbReference>
<evidence type="ECO:0000313" key="5">
    <source>
        <dbReference type="Proteomes" id="UP001551584"/>
    </source>
</evidence>
<evidence type="ECO:0000256" key="1">
    <source>
        <dbReference type="SAM" id="Coils"/>
    </source>
</evidence>
<protein>
    <recommendedName>
        <fullName evidence="6">NlpC/P60 family protein</fullName>
    </recommendedName>
</protein>
<reference evidence="4 5" key="1">
    <citation type="submission" date="2024-06" db="EMBL/GenBank/DDBJ databases">
        <title>The Natural Products Discovery Center: Release of the First 8490 Sequenced Strains for Exploring Actinobacteria Biosynthetic Diversity.</title>
        <authorList>
            <person name="Kalkreuter E."/>
            <person name="Kautsar S.A."/>
            <person name="Yang D."/>
            <person name="Bader C.D."/>
            <person name="Teijaro C.N."/>
            <person name="Fluegel L."/>
            <person name="Davis C.M."/>
            <person name="Simpson J.R."/>
            <person name="Lauterbach L."/>
            <person name="Steele A.D."/>
            <person name="Gui C."/>
            <person name="Meng S."/>
            <person name="Li G."/>
            <person name="Viehrig K."/>
            <person name="Ye F."/>
            <person name="Su P."/>
            <person name="Kiefer A.F."/>
            <person name="Nichols A."/>
            <person name="Cepeda A.J."/>
            <person name="Yan W."/>
            <person name="Fan B."/>
            <person name="Jiang Y."/>
            <person name="Adhikari A."/>
            <person name="Zheng C.-J."/>
            <person name="Schuster L."/>
            <person name="Cowan T.M."/>
            <person name="Smanski M.J."/>
            <person name="Chevrette M.G."/>
            <person name="De Carvalho L.P.S."/>
            <person name="Shen B."/>
        </authorList>
    </citation>
    <scope>NUCLEOTIDE SEQUENCE [LARGE SCALE GENOMIC DNA]</scope>
    <source>
        <strain evidence="4 5">NPDC048117</strain>
    </source>
</reference>
<dbReference type="Proteomes" id="UP001551584">
    <property type="component" value="Unassembled WGS sequence"/>
</dbReference>
<feature type="chain" id="PRO_5047143998" description="NlpC/P60 family protein" evidence="3">
    <location>
        <begin position="33"/>
        <end position="241"/>
    </location>
</feature>
<dbReference type="RefSeq" id="WP_359270683.1">
    <property type="nucleotide sequence ID" value="NZ_JBEZNA010000015.1"/>
</dbReference>
<keyword evidence="5" id="KW-1185">Reference proteome</keyword>
<evidence type="ECO:0000256" key="3">
    <source>
        <dbReference type="SAM" id="SignalP"/>
    </source>
</evidence>
<evidence type="ECO:0008006" key="6">
    <source>
        <dbReference type="Google" id="ProtNLM"/>
    </source>
</evidence>
<evidence type="ECO:0000256" key="2">
    <source>
        <dbReference type="SAM" id="MobiDB-lite"/>
    </source>
</evidence>
<comment type="caution">
    <text evidence="4">The sequence shown here is derived from an EMBL/GenBank/DDBJ whole genome shotgun (WGS) entry which is preliminary data.</text>
</comment>
<feature type="region of interest" description="Disordered" evidence="2">
    <location>
        <begin position="207"/>
        <end position="241"/>
    </location>
</feature>
<sequence length="241" mass="25928">MSGSLLGGRVPLLLCAAAVASGALSPAPSAFADDDPAPPSAARHRPVAVLLADLRTLHRQAGRAAEEYDAAGERLREQRERTDRLDAELARARLSLDDGRAAAGRFARAQYRNTAGAVSPYVRVLFARDPQTAVEEGRLVARAAREHARSVRRLTGGERRVRDLARRARAALDAQLVLAERRRKADDRVRDRLGRVEELLASLTPAQLRALSAHERRTGAEPGGKGAGDREPARAPAAEAP</sequence>
<name>A0ABV3EMM6_9ACTN</name>
<gene>
    <name evidence="4" type="ORF">AB0D95_09265</name>
</gene>
<organism evidence="4 5">
    <name type="scientific">Streptomyces chilikensis</name>
    <dbReference type="NCBI Taxonomy" id="1194079"/>
    <lineage>
        <taxon>Bacteria</taxon>
        <taxon>Bacillati</taxon>
        <taxon>Actinomycetota</taxon>
        <taxon>Actinomycetes</taxon>
        <taxon>Kitasatosporales</taxon>
        <taxon>Streptomycetaceae</taxon>
        <taxon>Streptomyces</taxon>
    </lineage>
</organism>
<evidence type="ECO:0000313" key="4">
    <source>
        <dbReference type="EMBL" id="MEU9577440.1"/>
    </source>
</evidence>
<keyword evidence="1" id="KW-0175">Coiled coil</keyword>
<keyword evidence="3" id="KW-0732">Signal</keyword>
<feature type="coiled-coil region" evidence="1">
    <location>
        <begin position="68"/>
        <end position="95"/>
    </location>
</feature>
<feature type="signal peptide" evidence="3">
    <location>
        <begin position="1"/>
        <end position="32"/>
    </location>
</feature>